<gene>
    <name evidence="1" type="ORF">PGCG_00198</name>
</gene>
<dbReference type="EMBL" id="KC662249">
    <property type="protein sequence ID" value="AGM15509.1"/>
    <property type="molecule type" value="Genomic_DNA"/>
</dbReference>
<dbReference type="Proteomes" id="UP000204225">
    <property type="component" value="Segment"/>
</dbReference>
<name>A0AC59EXC2_9VIRU</name>
<accession>A0AC59EXC2</accession>
<evidence type="ECO:0000313" key="2">
    <source>
        <dbReference type="Proteomes" id="UP000204225"/>
    </source>
</evidence>
<keyword evidence="2" id="KW-1185">Reference proteome</keyword>
<sequence length="124" mass="14560">MKFCSNCSNMYYIKLEGETSDQLIYYCRNCGQTNDDLMDTGKCILKENITKNDNKYNVSINKYTKKDNTLPRVSYIKCPNGNCHSNADGFDVATREVIYVRYDQEDMKYLYLCSHCDHTWNPEK</sequence>
<organism evidence="1 2">
    <name type="scientific">Phaeocystis globosa virus PgV-16T</name>
    <dbReference type="NCBI Taxonomy" id="3071227"/>
    <lineage>
        <taxon>Viruses</taxon>
        <taxon>Varidnaviria</taxon>
        <taxon>Bamfordvirae</taxon>
        <taxon>Nucleocytoviricota</taxon>
        <taxon>Megaviricetes</taxon>
        <taxon>Imitervirales</taxon>
        <taxon>Mesomimiviridae</taxon>
        <taxon>Tethysvirus</taxon>
        <taxon>Tethysvirus hollandense</taxon>
    </lineage>
</organism>
<protein>
    <submittedName>
        <fullName evidence="1">DNA-directed RNA polymerase II subunit RPB9</fullName>
    </submittedName>
</protein>
<evidence type="ECO:0000313" key="1">
    <source>
        <dbReference type="EMBL" id="AGM15509.1"/>
    </source>
</evidence>
<keyword evidence="1" id="KW-0804">Transcription</keyword>
<keyword evidence="1" id="KW-0240">DNA-directed RNA polymerase</keyword>
<proteinExistence type="predicted"/>
<reference evidence="1 2" key="1">
    <citation type="journal article" date="2013" name="Proc. Natl. Acad. Sci. U.S.A.">
        <title>Genome of Phaeocystis globosa virus PgV-16T highlights the common ancestry of the largest known DNA viruses infecting eukaryotes.</title>
        <authorList>
            <person name="Santini S."/>
            <person name="Jeudy S."/>
            <person name="Bartoli J."/>
            <person name="Poirot O."/>
            <person name="Lescot M."/>
            <person name="Abergel C."/>
            <person name="Barbe V."/>
            <person name="Wommack K.E."/>
            <person name="Noordeloos A.A."/>
            <person name="Brussaard C.P."/>
            <person name="Claverie J.M."/>
        </authorList>
    </citation>
    <scope>NUCLEOTIDE SEQUENCE [LARGE SCALE GENOMIC DNA]</scope>
    <source>
        <strain evidence="1 2">16T</strain>
    </source>
</reference>